<dbReference type="AlphaFoldDB" id="A0A813I9Z1"/>
<evidence type="ECO:0000256" key="3">
    <source>
        <dbReference type="ARBA" id="ARBA00022833"/>
    </source>
</evidence>
<dbReference type="Pfam" id="PF01753">
    <property type="entry name" value="zf-MYND"/>
    <property type="match status" value="1"/>
</dbReference>
<comment type="caution">
    <text evidence="7">The sequence shown here is derived from an EMBL/GenBank/DDBJ whole genome shotgun (WGS) entry which is preliminary data.</text>
</comment>
<evidence type="ECO:0000256" key="2">
    <source>
        <dbReference type="ARBA" id="ARBA00022771"/>
    </source>
</evidence>
<evidence type="ECO:0000256" key="1">
    <source>
        <dbReference type="ARBA" id="ARBA00022723"/>
    </source>
</evidence>
<organism evidence="7 8">
    <name type="scientific">Polarella glacialis</name>
    <name type="common">Dinoflagellate</name>
    <dbReference type="NCBI Taxonomy" id="89957"/>
    <lineage>
        <taxon>Eukaryota</taxon>
        <taxon>Sar</taxon>
        <taxon>Alveolata</taxon>
        <taxon>Dinophyceae</taxon>
        <taxon>Suessiales</taxon>
        <taxon>Suessiaceae</taxon>
        <taxon>Polarella</taxon>
    </lineage>
</organism>
<accession>A0A813I9Z1</accession>
<evidence type="ECO:0000313" key="8">
    <source>
        <dbReference type="Proteomes" id="UP000626109"/>
    </source>
</evidence>
<feature type="region of interest" description="Disordered" evidence="5">
    <location>
        <begin position="230"/>
        <end position="282"/>
    </location>
</feature>
<feature type="compositionally biased region" description="Low complexity" evidence="5">
    <location>
        <begin position="244"/>
        <end position="254"/>
    </location>
</feature>
<reference evidence="7" key="1">
    <citation type="submission" date="2021-02" db="EMBL/GenBank/DDBJ databases">
        <authorList>
            <person name="Dougan E. K."/>
            <person name="Rhodes N."/>
            <person name="Thang M."/>
            <person name="Chan C."/>
        </authorList>
    </citation>
    <scope>NUCLEOTIDE SEQUENCE</scope>
</reference>
<protein>
    <recommendedName>
        <fullName evidence="6">MYND-type domain-containing protein</fullName>
    </recommendedName>
</protein>
<dbReference type="EMBL" id="CAJNNW010004664">
    <property type="protein sequence ID" value="CAE8646649.1"/>
    <property type="molecule type" value="Genomic_DNA"/>
</dbReference>
<dbReference type="InterPro" id="IPR002893">
    <property type="entry name" value="Znf_MYND"/>
</dbReference>
<keyword evidence="1" id="KW-0479">Metal-binding</keyword>
<proteinExistence type="predicted"/>
<evidence type="ECO:0000256" key="5">
    <source>
        <dbReference type="SAM" id="MobiDB-lite"/>
    </source>
</evidence>
<gene>
    <name evidence="7" type="ORF">PGLA2088_LOCUS4988</name>
</gene>
<keyword evidence="2 4" id="KW-0863">Zinc-finger</keyword>
<dbReference type="Gene3D" id="6.10.140.2220">
    <property type="match status" value="1"/>
</dbReference>
<feature type="region of interest" description="Disordered" evidence="5">
    <location>
        <begin position="1"/>
        <end position="22"/>
    </location>
</feature>
<dbReference type="GO" id="GO:0008270">
    <property type="term" value="F:zinc ion binding"/>
    <property type="evidence" value="ECO:0007669"/>
    <property type="project" value="UniProtKB-KW"/>
</dbReference>
<dbReference type="PROSITE" id="PS50865">
    <property type="entry name" value="ZF_MYND_2"/>
    <property type="match status" value="1"/>
</dbReference>
<keyword evidence="3" id="KW-0862">Zinc</keyword>
<sequence>MTPTSLAPSLAPDLSPSGFEPRDLLGADEATARAALLELAACRSKDPERTEIETKAFSDCSYLNFKELGLQLRLKPAADGKVDVVFMYNEGVQGFSGYQGELPEGLEWSFVSRDVVKLLGEPSDKYGGGRFLPVGISYELQGLDIQFADKDWDDGQNPLAYVSVFQALEAHHGMCEVCGKRATMRCGLCRNHRYCSSKCQKAEWSKHQLQCPGHLAKLKAAAEAADAAAAEGAEAAEAPKPEAAEGAEAVEAPKQAVEASPDASFQAEAATHEASPILESMD</sequence>
<evidence type="ECO:0000256" key="4">
    <source>
        <dbReference type="PROSITE-ProRule" id="PRU00134"/>
    </source>
</evidence>
<feature type="domain" description="MYND-type" evidence="6">
    <location>
        <begin position="175"/>
        <end position="211"/>
    </location>
</feature>
<evidence type="ECO:0000259" key="6">
    <source>
        <dbReference type="PROSITE" id="PS50865"/>
    </source>
</evidence>
<name>A0A813I9Z1_POLGL</name>
<dbReference type="Proteomes" id="UP000626109">
    <property type="component" value="Unassembled WGS sequence"/>
</dbReference>
<evidence type="ECO:0000313" key="7">
    <source>
        <dbReference type="EMBL" id="CAE8646649.1"/>
    </source>
</evidence>
<dbReference type="SUPFAM" id="SSF144232">
    <property type="entry name" value="HIT/MYND zinc finger-like"/>
    <property type="match status" value="1"/>
</dbReference>